<dbReference type="SMART" id="SM00304">
    <property type="entry name" value="HAMP"/>
    <property type="match status" value="2"/>
</dbReference>
<evidence type="ECO:0000259" key="12">
    <source>
        <dbReference type="PROSITE" id="PS50111"/>
    </source>
</evidence>
<dbReference type="GO" id="GO:0004888">
    <property type="term" value="F:transmembrane signaling receptor activity"/>
    <property type="evidence" value="ECO:0007669"/>
    <property type="project" value="InterPro"/>
</dbReference>
<dbReference type="GO" id="GO:0005886">
    <property type="term" value="C:plasma membrane"/>
    <property type="evidence" value="ECO:0007669"/>
    <property type="project" value="UniProtKB-SubCell"/>
</dbReference>
<feature type="compositionally biased region" description="Basic and acidic residues" evidence="10">
    <location>
        <begin position="9"/>
        <end position="22"/>
    </location>
</feature>
<feature type="transmembrane region" description="Helical" evidence="11">
    <location>
        <begin position="89"/>
        <end position="109"/>
    </location>
</feature>
<dbReference type="Pfam" id="PF00672">
    <property type="entry name" value="HAMP"/>
    <property type="match status" value="1"/>
</dbReference>
<accession>A0A2T5GAB1</accession>
<dbReference type="AlphaFoldDB" id="A0A2T5GAB1"/>
<evidence type="ECO:0000313" key="14">
    <source>
        <dbReference type="EMBL" id="PTQ53119.1"/>
    </source>
</evidence>
<evidence type="ECO:0000313" key="15">
    <source>
        <dbReference type="Proteomes" id="UP000244016"/>
    </source>
</evidence>
<dbReference type="InterPro" id="IPR003660">
    <property type="entry name" value="HAMP_dom"/>
</dbReference>
<name>A0A2T5GAB1_9BACL</name>
<dbReference type="Gene3D" id="3.30.450.20">
    <property type="entry name" value="PAS domain"/>
    <property type="match status" value="1"/>
</dbReference>
<dbReference type="PANTHER" id="PTHR32089">
    <property type="entry name" value="METHYL-ACCEPTING CHEMOTAXIS PROTEIN MCPB"/>
    <property type="match status" value="1"/>
</dbReference>
<evidence type="ECO:0000256" key="8">
    <source>
        <dbReference type="PROSITE-ProRule" id="PRU00284"/>
    </source>
</evidence>
<feature type="compositionally biased region" description="Basic and acidic residues" evidence="10">
    <location>
        <begin position="59"/>
        <end position="69"/>
    </location>
</feature>
<evidence type="ECO:0000256" key="9">
    <source>
        <dbReference type="SAM" id="Coils"/>
    </source>
</evidence>
<evidence type="ECO:0000256" key="1">
    <source>
        <dbReference type="ARBA" id="ARBA00004651"/>
    </source>
</evidence>
<dbReference type="SMART" id="SM00283">
    <property type="entry name" value="MA"/>
    <property type="match status" value="1"/>
</dbReference>
<dbReference type="PROSITE" id="PS50885">
    <property type="entry name" value="HAMP"/>
    <property type="match status" value="1"/>
</dbReference>
<keyword evidence="2" id="KW-1003">Cell membrane</keyword>
<dbReference type="CDD" id="cd11386">
    <property type="entry name" value="MCP_signal"/>
    <property type="match status" value="1"/>
</dbReference>
<evidence type="ECO:0000256" key="2">
    <source>
        <dbReference type="ARBA" id="ARBA00022475"/>
    </source>
</evidence>
<keyword evidence="6 8" id="KW-0807">Transducer</keyword>
<dbReference type="GO" id="GO:0007165">
    <property type="term" value="P:signal transduction"/>
    <property type="evidence" value="ECO:0007669"/>
    <property type="project" value="UniProtKB-KW"/>
</dbReference>
<feature type="region of interest" description="Disordered" evidence="10">
    <location>
        <begin position="1"/>
        <end position="77"/>
    </location>
</feature>
<dbReference type="PANTHER" id="PTHR32089:SF112">
    <property type="entry name" value="LYSOZYME-LIKE PROTEIN-RELATED"/>
    <property type="match status" value="1"/>
</dbReference>
<evidence type="ECO:0000256" key="6">
    <source>
        <dbReference type="ARBA" id="ARBA00023224"/>
    </source>
</evidence>
<dbReference type="InterPro" id="IPR004090">
    <property type="entry name" value="Chemotax_Me-accpt_rcpt"/>
</dbReference>
<keyword evidence="3 11" id="KW-0812">Transmembrane</keyword>
<dbReference type="Gene3D" id="1.10.8.500">
    <property type="entry name" value="HAMP domain in histidine kinase"/>
    <property type="match status" value="1"/>
</dbReference>
<dbReference type="Pfam" id="PF17200">
    <property type="entry name" value="sCache_2"/>
    <property type="match status" value="1"/>
</dbReference>
<evidence type="ECO:0000256" key="7">
    <source>
        <dbReference type="ARBA" id="ARBA00029447"/>
    </source>
</evidence>
<dbReference type="GO" id="GO:0006935">
    <property type="term" value="P:chemotaxis"/>
    <property type="evidence" value="ECO:0007669"/>
    <property type="project" value="InterPro"/>
</dbReference>
<feature type="domain" description="Methyl-accepting transducer" evidence="12">
    <location>
        <begin position="362"/>
        <end position="605"/>
    </location>
</feature>
<feature type="coiled-coil region" evidence="9">
    <location>
        <begin position="433"/>
        <end position="460"/>
    </location>
</feature>
<evidence type="ECO:0000256" key="3">
    <source>
        <dbReference type="ARBA" id="ARBA00022692"/>
    </source>
</evidence>
<proteinExistence type="inferred from homology"/>
<keyword evidence="5 11" id="KW-0472">Membrane</keyword>
<keyword evidence="9" id="KW-0175">Coiled coil</keyword>
<dbReference type="SMART" id="SM01049">
    <property type="entry name" value="Cache_2"/>
    <property type="match status" value="1"/>
</dbReference>
<gene>
    <name evidence="14" type="ORF">BLITH_0199</name>
</gene>
<dbReference type="Gene3D" id="1.10.287.950">
    <property type="entry name" value="Methyl-accepting chemotaxis protein"/>
    <property type="match status" value="1"/>
</dbReference>
<dbReference type="Pfam" id="PF00015">
    <property type="entry name" value="MCPsignal"/>
    <property type="match status" value="1"/>
</dbReference>
<evidence type="ECO:0000256" key="11">
    <source>
        <dbReference type="SAM" id="Phobius"/>
    </source>
</evidence>
<keyword evidence="4 11" id="KW-1133">Transmembrane helix</keyword>
<evidence type="ECO:0000256" key="10">
    <source>
        <dbReference type="SAM" id="MobiDB-lite"/>
    </source>
</evidence>
<evidence type="ECO:0000256" key="4">
    <source>
        <dbReference type="ARBA" id="ARBA00022989"/>
    </source>
</evidence>
<evidence type="ECO:0000259" key="13">
    <source>
        <dbReference type="PROSITE" id="PS50885"/>
    </source>
</evidence>
<feature type="transmembrane region" description="Helical" evidence="11">
    <location>
        <begin position="272"/>
        <end position="293"/>
    </location>
</feature>
<dbReference type="PROSITE" id="PS50111">
    <property type="entry name" value="CHEMOTAXIS_TRANSDUC_2"/>
    <property type="match status" value="1"/>
</dbReference>
<organism evidence="14 15">
    <name type="scientific">Brockia lithotrophica</name>
    <dbReference type="NCBI Taxonomy" id="933949"/>
    <lineage>
        <taxon>Bacteria</taxon>
        <taxon>Bacillati</taxon>
        <taxon>Bacillota</taxon>
        <taxon>Bacilli</taxon>
        <taxon>Bacillales</taxon>
        <taxon>Bacillales Family X. Incertae Sedis</taxon>
        <taxon>Brockia</taxon>
    </lineage>
</organism>
<dbReference type="InterPro" id="IPR004089">
    <property type="entry name" value="MCPsignal_dom"/>
</dbReference>
<dbReference type="CDD" id="cd06225">
    <property type="entry name" value="HAMP"/>
    <property type="match status" value="1"/>
</dbReference>
<dbReference type="SUPFAM" id="SSF58104">
    <property type="entry name" value="Methyl-accepting chemotaxis protein (MCP) signaling domain"/>
    <property type="match status" value="1"/>
</dbReference>
<dbReference type="EMBL" id="PEBW01000001">
    <property type="protein sequence ID" value="PTQ53119.1"/>
    <property type="molecule type" value="Genomic_DNA"/>
</dbReference>
<sequence>MGEAPFSHEFPRHSEPTSDRLSRGSGRPRFQDRALGGQPIERGPYHGFSAASAAGDEPFLPRRGGESQRRRGQGGNNSVPWWKGIRGKIFAALILFALVPLLAGTFVNYEYARGLFLDTGKTQLRANVLSLKLLAAQFEQRVQNGELSREEAQELFRRVVLGPKDASGKRDELDPAFSLGKGDYPFALDFDGNVVMHPFREGENKKGDPVIGPILDLREGYYSYRWKPSPDAPEQLKVAYVTQFAPWNWVLVDTVSEDAFSSQLSRLKQNGYLLAGLSALIASLAALGVTRAFTRPILALEAMAERLARGDLTARSGVRQDDEIGLLARALDGAVEEIALLFRRLRETNERLVRVAEDLLRLSVDGVSLSGHLDEGAKTLEDGVRTQNAGLESVSGLMEELAASYEEISASTDALRQDVKGADARSHEGEAKVGAFRERMERLVASMEEARRRMGVLEGETQDITRIIDLITDISNQTDLLALNAAIEAARAGEQGRGFAVVAQEVRKLADETRRSVDEVRTKILTVLRETQAASQSVEETVREVLDGKDVLDETLKVFSLLMDFLHRVAEQTEGIAQAIHGMADGTTHTAVEVERMSKAQAEISRLAEDLVTLAASEKEFAEKLRHEGEALRRSAQELARVLEAFVLEDEPASGSALPRS</sequence>
<reference evidence="14 15" key="1">
    <citation type="submission" date="2017-08" db="EMBL/GenBank/DDBJ databases">
        <title>Burning lignite coal seam in the remote Altai Mountains harbors a hydrogen-driven thermophilic microbial community.</title>
        <authorList>
            <person name="Kadnikov V.V."/>
            <person name="Mardanov A.V."/>
            <person name="Ivasenko D."/>
            <person name="Beletsky A.V."/>
            <person name="Karnachuk O.V."/>
            <person name="Ravin N.V."/>
        </authorList>
    </citation>
    <scope>NUCLEOTIDE SEQUENCE [LARGE SCALE GENOMIC DNA]</scope>
    <source>
        <strain evidence="14">AL31</strain>
    </source>
</reference>
<comment type="similarity">
    <text evidence="7">Belongs to the methyl-accepting chemotaxis (MCP) protein family.</text>
</comment>
<comment type="caution">
    <text evidence="14">The sequence shown here is derived from an EMBL/GenBank/DDBJ whole genome shotgun (WGS) entry which is preliminary data.</text>
</comment>
<evidence type="ECO:0000256" key="5">
    <source>
        <dbReference type="ARBA" id="ARBA00023136"/>
    </source>
</evidence>
<dbReference type="InterPro" id="IPR033480">
    <property type="entry name" value="sCache_2"/>
</dbReference>
<protein>
    <submittedName>
        <fullName evidence="14">Methyl-accepting chemotaxis protein</fullName>
    </submittedName>
</protein>
<feature type="domain" description="HAMP" evidence="13">
    <location>
        <begin position="291"/>
        <end position="343"/>
    </location>
</feature>
<dbReference type="Proteomes" id="UP000244016">
    <property type="component" value="Unassembled WGS sequence"/>
</dbReference>
<comment type="subcellular location">
    <subcellularLocation>
        <location evidence="1">Cell membrane</location>
        <topology evidence="1">Multi-pass membrane protein</topology>
    </subcellularLocation>
</comment>
<dbReference type="PRINTS" id="PR00260">
    <property type="entry name" value="CHEMTRNSDUCR"/>
</dbReference>